<evidence type="ECO:0000259" key="1">
    <source>
        <dbReference type="Pfam" id="PF24035"/>
    </source>
</evidence>
<dbReference type="Proteomes" id="UP000236584">
    <property type="component" value="Chromosome"/>
</dbReference>
<dbReference type="InterPro" id="IPR055768">
    <property type="entry name" value="DUF7344"/>
</dbReference>
<feature type="domain" description="DUF7344" evidence="1">
    <location>
        <begin position="22"/>
        <end position="97"/>
    </location>
</feature>
<organism evidence="2 3">
    <name type="scientific">Salinigranum rubrum</name>
    <dbReference type="NCBI Taxonomy" id="755307"/>
    <lineage>
        <taxon>Archaea</taxon>
        <taxon>Methanobacteriati</taxon>
        <taxon>Methanobacteriota</taxon>
        <taxon>Stenosarchaea group</taxon>
        <taxon>Halobacteria</taxon>
        <taxon>Halobacteriales</taxon>
        <taxon>Haloferacaceae</taxon>
        <taxon>Salinigranum</taxon>
    </lineage>
</organism>
<sequence>MGEPTNTGRVEGIDQARKRSYTALSDARCRHILSALDRDGPMSTETLAVTVSADERDVAVDAVSDADVESVLIELYHTCLPRLEAAGLVSRDEDGTVRARLDGHEAVPDVRAFLETDRRHAAASLAHLAVPERRAALVVLAGRNEPLDLSTLVAEMRRLDDFDSGVDSGDSLQVALHHVHLPRLEAAGFVRYDSDANVIEPRIQVADELAGETE</sequence>
<dbReference type="Pfam" id="PF24035">
    <property type="entry name" value="DUF7344"/>
    <property type="match status" value="2"/>
</dbReference>
<evidence type="ECO:0000313" key="3">
    <source>
        <dbReference type="Proteomes" id="UP000236584"/>
    </source>
</evidence>
<reference evidence="2 3" key="1">
    <citation type="submission" date="2018-01" db="EMBL/GenBank/DDBJ databases">
        <title>Complete genome sequence of Salinigranum rubrum GX10T, an extremely halophilic archaeon isolated from a marine solar saltern.</title>
        <authorList>
            <person name="Han S."/>
        </authorList>
    </citation>
    <scope>NUCLEOTIDE SEQUENCE [LARGE SCALE GENOMIC DNA]</scope>
    <source>
        <strain evidence="2 3">GX10</strain>
    </source>
</reference>
<dbReference type="InterPro" id="IPR036388">
    <property type="entry name" value="WH-like_DNA-bd_sf"/>
</dbReference>
<accession>A0A2I8VJC0</accession>
<keyword evidence="3" id="KW-1185">Reference proteome</keyword>
<name>A0A2I8VJC0_9EURY</name>
<dbReference type="EMBL" id="CP026309">
    <property type="protein sequence ID" value="AUV82033.1"/>
    <property type="molecule type" value="Genomic_DNA"/>
</dbReference>
<gene>
    <name evidence="2" type="ORF">C2R22_10540</name>
</gene>
<feature type="domain" description="DUF7344" evidence="1">
    <location>
        <begin position="128"/>
        <end position="200"/>
    </location>
</feature>
<dbReference type="Gene3D" id="1.10.10.10">
    <property type="entry name" value="Winged helix-like DNA-binding domain superfamily/Winged helix DNA-binding domain"/>
    <property type="match status" value="1"/>
</dbReference>
<evidence type="ECO:0000313" key="2">
    <source>
        <dbReference type="EMBL" id="AUV82033.1"/>
    </source>
</evidence>
<protein>
    <recommendedName>
        <fullName evidence="1">DUF7344 domain-containing protein</fullName>
    </recommendedName>
</protein>
<proteinExistence type="predicted"/>
<dbReference type="AlphaFoldDB" id="A0A2I8VJC0"/>
<dbReference type="KEGG" id="srub:C2R22_10540"/>